<feature type="signal peptide" evidence="9">
    <location>
        <begin position="1"/>
        <end position="36"/>
    </location>
</feature>
<evidence type="ECO:0000313" key="10">
    <source>
        <dbReference type="EMBL" id="KAF2660001.1"/>
    </source>
</evidence>
<evidence type="ECO:0000256" key="8">
    <source>
        <dbReference type="SAM" id="Phobius"/>
    </source>
</evidence>
<keyword evidence="2 8" id="KW-0812">Transmembrane</keyword>
<dbReference type="OrthoDB" id="29460at2759"/>
<dbReference type="InterPro" id="IPR018939">
    <property type="entry name" value="Autophagy-rel_prot_27"/>
</dbReference>
<feature type="compositionally biased region" description="Basic and acidic residues" evidence="7">
    <location>
        <begin position="212"/>
        <end position="231"/>
    </location>
</feature>
<evidence type="ECO:0000313" key="11">
    <source>
        <dbReference type="Proteomes" id="UP000799324"/>
    </source>
</evidence>
<proteinExistence type="predicted"/>
<sequence length="355" mass="39882">MAPSTSSTAWRSLPSSLVSIATLSSLFLSLTGPAAAFDCKDIQAQGQHFNLGTLGGPHKLHWVDEHLEVERRYNYTFDIDICQKLAWHKGGTKETECRHGTRICAYQEETNLLTDNTTLQPIEIAGTYTTGAHRLIDARFELFRKTGSHADADREGFRAELHGGRFPFDDSRKGLDQQAIIEFVCDAERTGLEGNEKDDGEKQDGDDEKDDDEKKDKDKDSSASLGRRESKCEDSDASLRFCGYDTEDAAEGKDKKVRTLRLEWRTKYACENAPDDTPRSHWGFFTWFIIILFLATAAYLIFGSWLNYNRYGARGWDLLPHGDAIRDIPYVLKDCARKVKDSVQGPGSRGGYSAV</sequence>
<keyword evidence="6 8" id="KW-0472">Membrane</keyword>
<keyword evidence="3 9" id="KW-0732">Signal</keyword>
<evidence type="ECO:0000256" key="5">
    <source>
        <dbReference type="ARBA" id="ARBA00022989"/>
    </source>
</evidence>
<dbReference type="Pfam" id="PF09451">
    <property type="entry name" value="ATG27"/>
    <property type="match status" value="1"/>
</dbReference>
<feature type="region of interest" description="Disordered" evidence="7">
    <location>
        <begin position="191"/>
        <end position="231"/>
    </location>
</feature>
<dbReference type="Gene3D" id="2.70.130.10">
    <property type="entry name" value="Mannose-6-phosphate receptor binding domain"/>
    <property type="match status" value="1"/>
</dbReference>
<gene>
    <name evidence="10" type="ORF">K491DRAFT_688600</name>
</gene>
<keyword evidence="11" id="KW-1185">Reference proteome</keyword>
<keyword evidence="5 8" id="KW-1133">Transmembrane helix</keyword>
<dbReference type="PANTHER" id="PTHR15071">
    <property type="entry name" value="MANNOSE-6-PHOSPHATE RECEPTOR FAMILY MEMBER"/>
    <property type="match status" value="1"/>
</dbReference>
<name>A0A6A6TL20_9PLEO</name>
<accession>A0A6A6TL20</accession>
<evidence type="ECO:0000256" key="4">
    <source>
        <dbReference type="ARBA" id="ARBA00022927"/>
    </source>
</evidence>
<dbReference type="GO" id="GO:0015031">
    <property type="term" value="P:protein transport"/>
    <property type="evidence" value="ECO:0007669"/>
    <property type="project" value="UniProtKB-KW"/>
</dbReference>
<dbReference type="InterPro" id="IPR009011">
    <property type="entry name" value="Man6P_isomerase_rcpt-bd_dom_sf"/>
</dbReference>
<feature type="chain" id="PRO_5025383301" evidence="9">
    <location>
        <begin position="37"/>
        <end position="355"/>
    </location>
</feature>
<dbReference type="GO" id="GO:0012505">
    <property type="term" value="C:endomembrane system"/>
    <property type="evidence" value="ECO:0007669"/>
    <property type="project" value="UniProtKB-ARBA"/>
</dbReference>
<organism evidence="10 11">
    <name type="scientific">Lophiostoma macrostomum CBS 122681</name>
    <dbReference type="NCBI Taxonomy" id="1314788"/>
    <lineage>
        <taxon>Eukaryota</taxon>
        <taxon>Fungi</taxon>
        <taxon>Dikarya</taxon>
        <taxon>Ascomycota</taxon>
        <taxon>Pezizomycotina</taxon>
        <taxon>Dothideomycetes</taxon>
        <taxon>Pleosporomycetidae</taxon>
        <taxon>Pleosporales</taxon>
        <taxon>Lophiostomataceae</taxon>
        <taxon>Lophiostoma</taxon>
    </lineage>
</organism>
<feature type="transmembrane region" description="Helical" evidence="8">
    <location>
        <begin position="282"/>
        <end position="302"/>
    </location>
</feature>
<dbReference type="Proteomes" id="UP000799324">
    <property type="component" value="Unassembled WGS sequence"/>
</dbReference>
<reference evidence="10" key="1">
    <citation type="journal article" date="2020" name="Stud. Mycol.">
        <title>101 Dothideomycetes genomes: a test case for predicting lifestyles and emergence of pathogens.</title>
        <authorList>
            <person name="Haridas S."/>
            <person name="Albert R."/>
            <person name="Binder M."/>
            <person name="Bloem J."/>
            <person name="Labutti K."/>
            <person name="Salamov A."/>
            <person name="Andreopoulos B."/>
            <person name="Baker S."/>
            <person name="Barry K."/>
            <person name="Bills G."/>
            <person name="Bluhm B."/>
            <person name="Cannon C."/>
            <person name="Castanera R."/>
            <person name="Culley D."/>
            <person name="Daum C."/>
            <person name="Ezra D."/>
            <person name="Gonzalez J."/>
            <person name="Henrissat B."/>
            <person name="Kuo A."/>
            <person name="Liang C."/>
            <person name="Lipzen A."/>
            <person name="Lutzoni F."/>
            <person name="Magnuson J."/>
            <person name="Mondo S."/>
            <person name="Nolan M."/>
            <person name="Ohm R."/>
            <person name="Pangilinan J."/>
            <person name="Park H.-J."/>
            <person name="Ramirez L."/>
            <person name="Alfaro M."/>
            <person name="Sun H."/>
            <person name="Tritt A."/>
            <person name="Yoshinaga Y."/>
            <person name="Zwiers L.-H."/>
            <person name="Turgeon B."/>
            <person name="Goodwin S."/>
            <person name="Spatafora J."/>
            <person name="Crous P."/>
            <person name="Grigoriev I."/>
        </authorList>
    </citation>
    <scope>NUCLEOTIDE SEQUENCE</scope>
    <source>
        <strain evidence="10">CBS 122681</strain>
    </source>
</reference>
<dbReference type="AlphaFoldDB" id="A0A6A6TL20"/>
<evidence type="ECO:0000256" key="6">
    <source>
        <dbReference type="ARBA" id="ARBA00023136"/>
    </source>
</evidence>
<evidence type="ECO:0000256" key="1">
    <source>
        <dbReference type="ARBA" id="ARBA00004472"/>
    </source>
</evidence>
<protein>
    <submittedName>
        <fullName evidence="10">Uncharacterized protein</fullName>
    </submittedName>
</protein>
<keyword evidence="4" id="KW-0653">Protein transport</keyword>
<dbReference type="GO" id="GO:0034045">
    <property type="term" value="C:phagophore assembly site membrane"/>
    <property type="evidence" value="ECO:0007669"/>
    <property type="project" value="UniProtKB-SubCell"/>
</dbReference>
<evidence type="ECO:0000256" key="9">
    <source>
        <dbReference type="SAM" id="SignalP"/>
    </source>
</evidence>
<evidence type="ECO:0000256" key="3">
    <source>
        <dbReference type="ARBA" id="ARBA00022729"/>
    </source>
</evidence>
<dbReference type="EMBL" id="MU004302">
    <property type="protein sequence ID" value="KAF2660001.1"/>
    <property type="molecule type" value="Genomic_DNA"/>
</dbReference>
<dbReference type="PANTHER" id="PTHR15071:SF13">
    <property type="entry name" value="AUTOPHAGY-RELATED PROTEIN 27"/>
    <property type="match status" value="1"/>
</dbReference>
<feature type="compositionally biased region" description="Basic and acidic residues" evidence="7">
    <location>
        <begin position="191"/>
        <end position="203"/>
    </location>
</feature>
<comment type="subcellular location">
    <subcellularLocation>
        <location evidence="1">Preautophagosomal structure membrane</location>
        <topology evidence="1">Single-pass type I membrane protein</topology>
    </subcellularLocation>
</comment>
<evidence type="ECO:0000256" key="7">
    <source>
        <dbReference type="SAM" id="MobiDB-lite"/>
    </source>
</evidence>
<keyword evidence="4" id="KW-0813">Transport</keyword>
<evidence type="ECO:0000256" key="2">
    <source>
        <dbReference type="ARBA" id="ARBA00022692"/>
    </source>
</evidence>